<dbReference type="InterPro" id="IPR011989">
    <property type="entry name" value="ARM-like"/>
</dbReference>
<evidence type="ECO:0000313" key="1">
    <source>
        <dbReference type="EMBL" id="MBN1572454.1"/>
    </source>
</evidence>
<organism evidence="1 2">
    <name type="scientific">Candidatus Zymogenus saltonus</name>
    <dbReference type="NCBI Taxonomy" id="2844893"/>
    <lineage>
        <taxon>Bacteria</taxon>
        <taxon>Deltaproteobacteria</taxon>
        <taxon>Candidatus Zymogenia</taxon>
        <taxon>Candidatus Zymogeniales</taxon>
        <taxon>Candidatus Zymogenaceae</taxon>
        <taxon>Candidatus Zymogenus</taxon>
    </lineage>
</organism>
<accession>A0A9D8KD21</accession>
<reference evidence="1" key="1">
    <citation type="journal article" date="2021" name="Environ. Microbiol.">
        <title>Genomic characterization of three novel Desulfobacterota classes expand the metabolic and phylogenetic diversity of the phylum.</title>
        <authorList>
            <person name="Murphy C.L."/>
            <person name="Biggerstaff J."/>
            <person name="Eichhorn A."/>
            <person name="Ewing E."/>
            <person name="Shahan R."/>
            <person name="Soriano D."/>
            <person name="Stewart S."/>
            <person name="VanMol K."/>
            <person name="Walker R."/>
            <person name="Walters P."/>
            <person name="Elshahed M.S."/>
            <person name="Youssef N.H."/>
        </authorList>
    </citation>
    <scope>NUCLEOTIDE SEQUENCE</scope>
    <source>
        <strain evidence="1">Zod_Metabat.24</strain>
    </source>
</reference>
<gene>
    <name evidence="1" type="ORF">JW984_04575</name>
</gene>
<protein>
    <submittedName>
        <fullName evidence="1">HEAT repeat domain-containing protein</fullName>
    </submittedName>
</protein>
<dbReference type="Proteomes" id="UP000809273">
    <property type="component" value="Unassembled WGS sequence"/>
</dbReference>
<comment type="caution">
    <text evidence="1">The sequence shown here is derived from an EMBL/GenBank/DDBJ whole genome shotgun (WGS) entry which is preliminary data.</text>
</comment>
<proteinExistence type="predicted"/>
<dbReference type="PANTHER" id="PTHR12697:SF5">
    <property type="entry name" value="DEOXYHYPUSINE HYDROXYLASE"/>
    <property type="match status" value="1"/>
</dbReference>
<dbReference type="SMART" id="SM00567">
    <property type="entry name" value="EZ_HEAT"/>
    <property type="match status" value="4"/>
</dbReference>
<dbReference type="AlphaFoldDB" id="A0A9D8KD21"/>
<dbReference type="EMBL" id="JAFGIX010000023">
    <property type="protein sequence ID" value="MBN1572454.1"/>
    <property type="molecule type" value="Genomic_DNA"/>
</dbReference>
<dbReference type="GO" id="GO:0016491">
    <property type="term" value="F:oxidoreductase activity"/>
    <property type="evidence" value="ECO:0007669"/>
    <property type="project" value="TreeGrafter"/>
</dbReference>
<name>A0A9D8KD21_9DELT</name>
<dbReference type="InterPro" id="IPR016024">
    <property type="entry name" value="ARM-type_fold"/>
</dbReference>
<dbReference type="SUPFAM" id="SSF48371">
    <property type="entry name" value="ARM repeat"/>
    <property type="match status" value="2"/>
</dbReference>
<sequence length="499" mass="56411">MYPEGHPSLKKSYENAYSVLQRFLESERELDISLKKEGLFNKDFPLNKGNEVIKHLTQDMNMKSVSNLTFKNGLTLEEFNSFMNLFAMEHSQFREAGGAIKLFSENGIKLITVKEAAFDGLIKEGYAEEGAEEIGEAEEEVKVDIEMPEEIEEEEEEDKELVEEIERLIMLLVKETNPNRIKKILINIIKLAGELTAQEKIDYALKLLTAVSKEAHPRRRRPKEIQQMCVKTVRKCATEKVIKGALDNFGKKDEKLRNELGILIKVIGDETITPALELLIESEDSFIRRNLIKLIVSFGEMARPKVEILLFDNRWFVVRNMANILGEIKSEKSLNSLSRVMNHDEIRVQREVIKALTKIGGKNVTIFFLRMLENAPQQLAFILINSLGALGDAMAVEPLVNIATTRDMFYRNFEIRREAINSLARLGSKDSMDALGKILLKGEFLGGIRNEELRITAAKALGKLGGEKAIGFLFKAAKKRNSNIKRASLAALKALGVEI</sequence>
<dbReference type="Gene3D" id="1.25.10.10">
    <property type="entry name" value="Leucine-rich Repeat Variant"/>
    <property type="match status" value="2"/>
</dbReference>
<dbReference type="InterPro" id="IPR004155">
    <property type="entry name" value="PBS_lyase_HEAT"/>
</dbReference>
<dbReference type="PANTHER" id="PTHR12697">
    <property type="entry name" value="PBS LYASE HEAT-LIKE PROTEIN"/>
    <property type="match status" value="1"/>
</dbReference>
<reference evidence="1" key="2">
    <citation type="submission" date="2021-01" db="EMBL/GenBank/DDBJ databases">
        <authorList>
            <person name="Hahn C.R."/>
            <person name="Youssef N.H."/>
            <person name="Elshahed M."/>
        </authorList>
    </citation>
    <scope>NUCLEOTIDE SEQUENCE</scope>
    <source>
        <strain evidence="1">Zod_Metabat.24</strain>
    </source>
</reference>
<evidence type="ECO:0000313" key="2">
    <source>
        <dbReference type="Proteomes" id="UP000809273"/>
    </source>
</evidence>